<dbReference type="AlphaFoldDB" id="A0A916VP52"/>
<comment type="similarity">
    <text evidence="1">Belongs to the peptidase M20 family.</text>
</comment>
<dbReference type="SUPFAM" id="SSF55031">
    <property type="entry name" value="Bacterial exopeptidase dimerisation domain"/>
    <property type="match status" value="1"/>
</dbReference>
<keyword evidence="2" id="KW-0378">Hydrolase</keyword>
<dbReference type="PIRSF" id="PIRSF005962">
    <property type="entry name" value="Pept_M20D_amidohydro"/>
    <property type="match status" value="1"/>
</dbReference>
<dbReference type="GO" id="GO:0016787">
    <property type="term" value="F:hydrolase activity"/>
    <property type="evidence" value="ECO:0007669"/>
    <property type="project" value="UniProtKB-KW"/>
</dbReference>
<dbReference type="Proteomes" id="UP000628017">
    <property type="component" value="Unassembled WGS sequence"/>
</dbReference>
<proteinExistence type="inferred from homology"/>
<organism evidence="5 6">
    <name type="scientific">Neptunicoccus cionae</name>
    <dbReference type="NCBI Taxonomy" id="2035344"/>
    <lineage>
        <taxon>Bacteria</taxon>
        <taxon>Pseudomonadati</taxon>
        <taxon>Pseudomonadota</taxon>
        <taxon>Alphaproteobacteria</taxon>
        <taxon>Rhodobacterales</taxon>
        <taxon>Paracoccaceae</taxon>
        <taxon>Neptunicoccus</taxon>
    </lineage>
</organism>
<dbReference type="Pfam" id="PF07687">
    <property type="entry name" value="M20_dimer"/>
    <property type="match status" value="1"/>
</dbReference>
<dbReference type="FunFam" id="3.30.70.360:FF:000014">
    <property type="entry name" value="N-acyl-L-amino acid amidohydrolase"/>
    <property type="match status" value="1"/>
</dbReference>
<dbReference type="EMBL" id="BMKA01000002">
    <property type="protein sequence ID" value="GGA14438.1"/>
    <property type="molecule type" value="Genomic_DNA"/>
</dbReference>
<comment type="caution">
    <text evidence="5">The sequence shown here is derived from an EMBL/GenBank/DDBJ whole genome shotgun (WGS) entry which is preliminary data.</text>
</comment>
<dbReference type="NCBIfam" id="TIGR01891">
    <property type="entry name" value="amidohydrolases"/>
    <property type="match status" value="1"/>
</dbReference>
<feature type="domain" description="Peptidase M20 dimerisation" evidence="4">
    <location>
        <begin position="186"/>
        <end position="278"/>
    </location>
</feature>
<feature type="binding site" evidence="3">
    <location>
        <position position="358"/>
    </location>
    <ligand>
        <name>Mn(2+)</name>
        <dbReference type="ChEBI" id="CHEBI:29035"/>
        <label>2</label>
    </ligand>
</feature>
<reference evidence="5" key="2">
    <citation type="submission" date="2020-09" db="EMBL/GenBank/DDBJ databases">
        <authorList>
            <person name="Sun Q."/>
            <person name="Zhou Y."/>
        </authorList>
    </citation>
    <scope>NUCLEOTIDE SEQUENCE</scope>
    <source>
        <strain evidence="5">CGMCC 1.15880</strain>
    </source>
</reference>
<evidence type="ECO:0000256" key="2">
    <source>
        <dbReference type="ARBA" id="ARBA00022801"/>
    </source>
</evidence>
<dbReference type="InterPro" id="IPR011650">
    <property type="entry name" value="Peptidase_M20_dimer"/>
</dbReference>
<dbReference type="Gene3D" id="3.30.70.360">
    <property type="match status" value="1"/>
</dbReference>
<evidence type="ECO:0000256" key="1">
    <source>
        <dbReference type="ARBA" id="ARBA00006153"/>
    </source>
</evidence>
<sequence>MAVINRIAEYFEDMKEWRQHLHAHPELDMDCHQTAAFVVEKLRAFGVDEIHEQIGVSGVVGIINGQGEGPTIGLRADMDALPMPEETGLPYASTVEGMMHACGHDGHTTMLLGAARYLAETRKFSGRVALIFQPGEEGSGGARFMVEDGLIERFNISQVFGQHSLPKSPVGTIETCTGPLLAAADDFEIHINGSGGHAASPHESVDPVMIAVNMYQNLQSIVTRNVDPIKTVVLSLTQIHSGTTHNVVPETAMLAGTVRTFDKDVQALVVERMKAIVHSTAEMMGGTARLDYNYGYPATINDPAKTEFACDVAAEVVGEARVARAIAPTMGAEDFSFMLEEVPGAYFYIGNGDSAYLHHTKYDFNDEASPTGASVLARIVERAQPLPAK</sequence>
<comment type="cofactor">
    <cofactor evidence="3">
        <name>Mn(2+)</name>
        <dbReference type="ChEBI" id="CHEBI:29035"/>
    </cofactor>
    <text evidence="3">The Mn(2+) ion enhances activity.</text>
</comment>
<dbReference type="InterPro" id="IPR002933">
    <property type="entry name" value="Peptidase_M20"/>
</dbReference>
<reference evidence="5" key="1">
    <citation type="journal article" date="2014" name="Int. J. Syst. Evol. Microbiol.">
        <title>Complete genome sequence of Corynebacterium casei LMG S-19264T (=DSM 44701T), isolated from a smear-ripened cheese.</title>
        <authorList>
            <consortium name="US DOE Joint Genome Institute (JGI-PGF)"/>
            <person name="Walter F."/>
            <person name="Albersmeier A."/>
            <person name="Kalinowski J."/>
            <person name="Ruckert C."/>
        </authorList>
    </citation>
    <scope>NUCLEOTIDE SEQUENCE</scope>
    <source>
        <strain evidence="5">CGMCC 1.15880</strain>
    </source>
</reference>
<feature type="binding site" evidence="3">
    <location>
        <position position="137"/>
    </location>
    <ligand>
        <name>Mn(2+)</name>
        <dbReference type="ChEBI" id="CHEBI:29035"/>
        <label>2</label>
    </ligand>
</feature>
<dbReference type="PANTHER" id="PTHR11014">
    <property type="entry name" value="PEPTIDASE M20 FAMILY MEMBER"/>
    <property type="match status" value="1"/>
</dbReference>
<feature type="binding site" evidence="3">
    <location>
        <position position="104"/>
    </location>
    <ligand>
        <name>Mn(2+)</name>
        <dbReference type="ChEBI" id="CHEBI:29035"/>
        <label>2</label>
    </ligand>
</feature>
<feature type="binding site" evidence="3">
    <location>
        <position position="102"/>
    </location>
    <ligand>
        <name>Mn(2+)</name>
        <dbReference type="ChEBI" id="CHEBI:29035"/>
        <label>2</label>
    </ligand>
</feature>
<dbReference type="InterPro" id="IPR017439">
    <property type="entry name" value="Amidohydrolase"/>
</dbReference>
<dbReference type="RefSeq" id="WP_188672364.1">
    <property type="nucleotide sequence ID" value="NZ_BMKA01000002.1"/>
</dbReference>
<gene>
    <name evidence="5" type="ORF">GCM10011498_13310</name>
</gene>
<dbReference type="Pfam" id="PF01546">
    <property type="entry name" value="Peptidase_M20"/>
    <property type="match status" value="1"/>
</dbReference>
<feature type="binding site" evidence="3">
    <location>
        <position position="163"/>
    </location>
    <ligand>
        <name>Mn(2+)</name>
        <dbReference type="ChEBI" id="CHEBI:29035"/>
        <label>2</label>
    </ligand>
</feature>
<dbReference type="GO" id="GO:0046872">
    <property type="term" value="F:metal ion binding"/>
    <property type="evidence" value="ECO:0007669"/>
    <property type="project" value="UniProtKB-KW"/>
</dbReference>
<evidence type="ECO:0000256" key="3">
    <source>
        <dbReference type="PIRSR" id="PIRSR005962-1"/>
    </source>
</evidence>
<protein>
    <submittedName>
        <fullName evidence="5">Amidohydrolase</fullName>
    </submittedName>
</protein>
<name>A0A916VP52_9RHOB</name>
<keyword evidence="6" id="KW-1185">Reference proteome</keyword>
<keyword evidence="3" id="KW-0479">Metal-binding</keyword>
<dbReference type="InterPro" id="IPR036264">
    <property type="entry name" value="Bact_exopeptidase_dim_dom"/>
</dbReference>
<evidence type="ECO:0000259" key="4">
    <source>
        <dbReference type="Pfam" id="PF07687"/>
    </source>
</evidence>
<evidence type="ECO:0000313" key="6">
    <source>
        <dbReference type="Proteomes" id="UP000628017"/>
    </source>
</evidence>
<dbReference type="SUPFAM" id="SSF53187">
    <property type="entry name" value="Zn-dependent exopeptidases"/>
    <property type="match status" value="1"/>
</dbReference>
<dbReference type="CDD" id="cd05666">
    <property type="entry name" value="M20_Acy1-like"/>
    <property type="match status" value="1"/>
</dbReference>
<dbReference type="PANTHER" id="PTHR11014:SF63">
    <property type="entry name" value="METALLOPEPTIDASE, PUTATIVE (AFU_ORTHOLOGUE AFUA_6G09600)-RELATED"/>
    <property type="match status" value="1"/>
</dbReference>
<accession>A0A916VP52</accession>
<keyword evidence="3" id="KW-0464">Manganese</keyword>
<dbReference type="Gene3D" id="3.40.630.10">
    <property type="entry name" value="Zn peptidases"/>
    <property type="match status" value="1"/>
</dbReference>
<evidence type="ECO:0000313" key="5">
    <source>
        <dbReference type="EMBL" id="GGA14438.1"/>
    </source>
</evidence>